<evidence type="ECO:0000256" key="1">
    <source>
        <dbReference type="ARBA" id="ARBA00037226"/>
    </source>
</evidence>
<keyword evidence="4" id="KW-1185">Reference proteome</keyword>
<dbReference type="OrthoDB" id="275227at2759"/>
<sequence length="337" mass="37705">MSRRIPRAARALFSLDAQNSRLLSPLQSQRRTLFQVPTLTHFDTFRDKGITSSSLPSPAGSFPTDSAPPLSRLFSPDGFYIAWTDYQRFLVNQLNYISGDDPEIQSMWPIEIAKRFQRDPAHATLFNYGSQAHNNHFFFKGISHLPRPVDDFPSLKDALDRDFGSIKNLRDQMVFTAAGMFGSGYVWLVWVRNRPEGAGQWRVLATYNAGTPYLHHQHTDDGAVGRGRLQGKDMANISPDAAAALQRGRQGMTAGAFGAHSAQGRVEAKRRLGAPQEIFPVLCVSVWQHVYLRDHGVGGKKGFLDAWWRFVDWEEVDNLAPVASKGRGMDASGYLRP</sequence>
<dbReference type="InterPro" id="IPR036324">
    <property type="entry name" value="Mn/Fe_SOD_N_sf"/>
</dbReference>
<dbReference type="GO" id="GO:0005737">
    <property type="term" value="C:cytoplasm"/>
    <property type="evidence" value="ECO:0007669"/>
    <property type="project" value="TreeGrafter"/>
</dbReference>
<evidence type="ECO:0000313" key="3">
    <source>
        <dbReference type="EMBL" id="KAG8623210.1"/>
    </source>
</evidence>
<name>A0A8K0KTV6_9PEZI</name>
<comment type="caution">
    <text evidence="3">The sequence shown here is derived from an EMBL/GenBank/DDBJ whole genome shotgun (WGS) entry which is preliminary data.</text>
</comment>
<dbReference type="InterPro" id="IPR036314">
    <property type="entry name" value="SOD_C_sf"/>
</dbReference>
<dbReference type="GO" id="GO:0004784">
    <property type="term" value="F:superoxide dismutase activity"/>
    <property type="evidence" value="ECO:0007669"/>
    <property type="project" value="InterPro"/>
</dbReference>
<accession>A0A8K0KTV6</accession>
<dbReference type="PANTHER" id="PTHR43595">
    <property type="entry name" value="37S RIBOSOMAL PROTEIN S26, MITOCHONDRIAL"/>
    <property type="match status" value="1"/>
</dbReference>
<dbReference type="SUPFAM" id="SSF54719">
    <property type="entry name" value="Fe,Mn superoxide dismutase (SOD), C-terminal domain"/>
    <property type="match status" value="1"/>
</dbReference>
<reference evidence="3" key="1">
    <citation type="submission" date="2021-07" db="EMBL/GenBank/DDBJ databases">
        <title>Elsinoe batatas strain:CRI-CJ2 Genome sequencing and assembly.</title>
        <authorList>
            <person name="Huang L."/>
        </authorList>
    </citation>
    <scope>NUCLEOTIDE SEQUENCE</scope>
    <source>
        <strain evidence="3">CRI-CJ2</strain>
    </source>
</reference>
<feature type="domain" description="Manganese/iron superoxide dismutase C-terminal" evidence="2">
    <location>
        <begin position="277"/>
        <end position="318"/>
    </location>
</feature>
<dbReference type="InterPro" id="IPR019832">
    <property type="entry name" value="Mn/Fe_SOD_C"/>
</dbReference>
<dbReference type="PANTHER" id="PTHR43595:SF2">
    <property type="entry name" value="SMALL RIBOSOMAL SUBUNIT PROTEIN MS42"/>
    <property type="match status" value="1"/>
</dbReference>
<gene>
    <name evidence="3" type="ORF">KVT40_008186</name>
</gene>
<protein>
    <recommendedName>
        <fullName evidence="2">Manganese/iron superoxide dismutase C-terminal domain-containing protein</fullName>
    </recommendedName>
</protein>
<dbReference type="Pfam" id="PF02777">
    <property type="entry name" value="Sod_Fe_C"/>
    <property type="match status" value="2"/>
</dbReference>
<dbReference type="AlphaFoldDB" id="A0A8K0KTV6"/>
<dbReference type="Gene3D" id="3.55.40.20">
    <property type="entry name" value="Iron/manganese superoxide dismutase, C-terminal domain"/>
    <property type="match status" value="1"/>
</dbReference>
<dbReference type="Proteomes" id="UP000809789">
    <property type="component" value="Unassembled WGS sequence"/>
</dbReference>
<dbReference type="GO" id="GO:0046872">
    <property type="term" value="F:metal ion binding"/>
    <property type="evidence" value="ECO:0007669"/>
    <property type="project" value="InterPro"/>
</dbReference>
<organism evidence="3 4">
    <name type="scientific">Elsinoe batatas</name>
    <dbReference type="NCBI Taxonomy" id="2601811"/>
    <lineage>
        <taxon>Eukaryota</taxon>
        <taxon>Fungi</taxon>
        <taxon>Dikarya</taxon>
        <taxon>Ascomycota</taxon>
        <taxon>Pezizomycotina</taxon>
        <taxon>Dothideomycetes</taxon>
        <taxon>Dothideomycetidae</taxon>
        <taxon>Myriangiales</taxon>
        <taxon>Elsinoaceae</taxon>
        <taxon>Elsinoe</taxon>
    </lineage>
</organism>
<dbReference type="SUPFAM" id="SSF46609">
    <property type="entry name" value="Fe,Mn superoxide dismutase (SOD), N-terminal domain"/>
    <property type="match status" value="1"/>
</dbReference>
<evidence type="ECO:0000313" key="4">
    <source>
        <dbReference type="Proteomes" id="UP000809789"/>
    </source>
</evidence>
<proteinExistence type="predicted"/>
<feature type="domain" description="Manganese/iron superoxide dismutase C-terminal" evidence="2">
    <location>
        <begin position="154"/>
        <end position="216"/>
    </location>
</feature>
<comment type="function">
    <text evidence="1">Component of the mitochondrial ribosome (mitoribosome), a dedicated translation machinery responsible for the synthesis of mitochondrial genome-encoded proteins, including at least some of the essential transmembrane subunits of the mitochondrial respiratory chain. The mitoribosomes are attached to the mitochondrial inner membrane and translation products are cotranslationally integrated into the membrane.</text>
</comment>
<dbReference type="EMBL" id="JAESVG020000010">
    <property type="protein sequence ID" value="KAG8623210.1"/>
    <property type="molecule type" value="Genomic_DNA"/>
</dbReference>
<evidence type="ECO:0000259" key="2">
    <source>
        <dbReference type="Pfam" id="PF02777"/>
    </source>
</evidence>